<evidence type="ECO:0000313" key="2">
    <source>
        <dbReference type="EMBL" id="HGN90508.1"/>
    </source>
</evidence>
<dbReference type="Gene3D" id="1.20.1480.30">
    <property type="entry name" value="Designed four-helix bundle protein"/>
    <property type="match status" value="1"/>
</dbReference>
<comment type="caution">
    <text evidence="2">The sequence shown here is derived from an EMBL/GenBank/DDBJ whole genome shotgun (WGS) entry which is preliminary data.</text>
</comment>
<evidence type="ECO:0000313" key="1">
    <source>
        <dbReference type="EMBL" id="HGL41176.1"/>
    </source>
</evidence>
<gene>
    <name evidence="3" type="ORF">ENM30_05330</name>
    <name evidence="2" type="ORF">ENT82_05210</name>
    <name evidence="1" type="ORF">ENU43_05890</name>
</gene>
<sequence>MSGEENEKVIELDYLETPKGAVARFEGVRQLAEVLAEVIEEIDKMKERLQTLPETSQTPENLERRLKYIEDQLIVLSDDVREILNALGELSATVAQIKKALKL</sequence>
<protein>
    <submittedName>
        <fullName evidence="2">Uncharacterized protein</fullName>
    </submittedName>
</protein>
<organism evidence="2">
    <name type="scientific">Caldiarchaeum subterraneum</name>
    <dbReference type="NCBI Taxonomy" id="311458"/>
    <lineage>
        <taxon>Archaea</taxon>
        <taxon>Nitrososphaerota</taxon>
        <taxon>Candidatus Caldarchaeales</taxon>
        <taxon>Candidatus Caldarchaeaceae</taxon>
        <taxon>Candidatus Caldarchaeum</taxon>
    </lineage>
</organism>
<reference evidence="2" key="1">
    <citation type="journal article" date="2020" name="mSystems">
        <title>Genome- and Community-Level Interaction Insights into Carbon Utilization and Element Cycling Functions of Hydrothermarchaeota in Hydrothermal Sediment.</title>
        <authorList>
            <person name="Zhou Z."/>
            <person name="Liu Y."/>
            <person name="Xu W."/>
            <person name="Pan J."/>
            <person name="Luo Z.H."/>
            <person name="Li M."/>
        </authorList>
    </citation>
    <scope>NUCLEOTIDE SEQUENCE [LARGE SCALE GENOMIC DNA]</scope>
    <source>
        <strain evidence="3">SpSt-1073</strain>
        <strain evidence="2">SpSt-613</strain>
        <strain evidence="1">SpSt-669</strain>
    </source>
</reference>
<dbReference type="SUPFAM" id="SSF46579">
    <property type="entry name" value="Prefoldin"/>
    <property type="match status" value="1"/>
</dbReference>
<dbReference type="EMBL" id="DTCM01000074">
    <property type="protein sequence ID" value="HGL41176.1"/>
    <property type="molecule type" value="Genomic_DNA"/>
</dbReference>
<accession>A0A7C4I682</accession>
<dbReference type="AlphaFoldDB" id="A0A7C4I682"/>
<dbReference type="EMBL" id="DRXG01000117">
    <property type="protein sequence ID" value="HHN52716.1"/>
    <property type="molecule type" value="Genomic_DNA"/>
</dbReference>
<evidence type="ECO:0000313" key="3">
    <source>
        <dbReference type="EMBL" id="HHN52716.1"/>
    </source>
</evidence>
<proteinExistence type="predicted"/>
<dbReference type="EMBL" id="DTAD01000055">
    <property type="protein sequence ID" value="HGN90508.1"/>
    <property type="molecule type" value="Genomic_DNA"/>
</dbReference>
<name>A0A7C4I682_CALS0</name>